<gene>
    <name evidence="2" type="ORF">BARVI_02235</name>
</gene>
<dbReference type="HOGENOM" id="CLU_3096023_0_0_10"/>
<dbReference type="EMBL" id="CP007034">
    <property type="protein sequence ID" value="AHF13596.1"/>
    <property type="molecule type" value="Genomic_DNA"/>
</dbReference>
<dbReference type="KEGG" id="bvs:BARVI_02235"/>
<dbReference type="AlphaFoldDB" id="W0EX01"/>
<accession>W0EX01</accession>
<keyword evidence="1" id="KW-0472">Membrane</keyword>
<keyword evidence="3" id="KW-1185">Reference proteome</keyword>
<proteinExistence type="predicted"/>
<evidence type="ECO:0000313" key="2">
    <source>
        <dbReference type="EMBL" id="AHF13596.1"/>
    </source>
</evidence>
<reference evidence="2 3" key="1">
    <citation type="submission" date="2013-12" db="EMBL/GenBank/DDBJ databases">
        <authorList>
            <consortium name="DOE Joint Genome Institute"/>
            <person name="Eisen J."/>
            <person name="Huntemann M."/>
            <person name="Han J."/>
            <person name="Chen A."/>
            <person name="Kyrpides N."/>
            <person name="Mavromatis K."/>
            <person name="Markowitz V."/>
            <person name="Palaniappan K."/>
            <person name="Ivanova N."/>
            <person name="Schaumberg A."/>
            <person name="Pati A."/>
            <person name="Liolios K."/>
            <person name="Nordberg H.P."/>
            <person name="Cantor M.N."/>
            <person name="Hua S.X."/>
            <person name="Woyke T."/>
        </authorList>
    </citation>
    <scope>NUCLEOTIDE SEQUENCE [LARGE SCALE GENOMIC DNA]</scope>
    <source>
        <strain evidence="3">DSM 18177</strain>
    </source>
</reference>
<evidence type="ECO:0000256" key="1">
    <source>
        <dbReference type="SAM" id="Phobius"/>
    </source>
</evidence>
<keyword evidence="1" id="KW-0812">Transmembrane</keyword>
<protein>
    <submittedName>
        <fullName evidence="2">Uncharacterized protein</fullName>
    </submittedName>
</protein>
<sequence>MLLGLSLGAGMKNIPAGIGIGLALGAMFYQLTRNKDDKRKDDKRENNDLTD</sequence>
<evidence type="ECO:0000313" key="3">
    <source>
        <dbReference type="Proteomes" id="UP000018901"/>
    </source>
</evidence>
<dbReference type="Proteomes" id="UP000018901">
    <property type="component" value="Chromosome"/>
</dbReference>
<name>W0EX01_9BACT</name>
<keyword evidence="1" id="KW-1133">Transmembrane helix</keyword>
<organism evidence="2 3">
    <name type="scientific">Barnesiella viscericola DSM 18177</name>
    <dbReference type="NCBI Taxonomy" id="880074"/>
    <lineage>
        <taxon>Bacteria</taxon>
        <taxon>Pseudomonadati</taxon>
        <taxon>Bacteroidota</taxon>
        <taxon>Bacteroidia</taxon>
        <taxon>Bacteroidales</taxon>
        <taxon>Barnesiellaceae</taxon>
        <taxon>Barnesiella</taxon>
    </lineage>
</organism>
<feature type="transmembrane region" description="Helical" evidence="1">
    <location>
        <begin position="14"/>
        <end position="31"/>
    </location>
</feature>